<keyword evidence="2" id="KW-1185">Reference proteome</keyword>
<evidence type="ECO:0000313" key="1">
    <source>
        <dbReference type="EMBL" id="GBO42091.1"/>
    </source>
</evidence>
<sequence>MLLSLRLRRFQFFMLEKIRQKLKDFNIDLGDFGNEYLDQLKDKVKDYWKKLKDRLGVSKRNTNVDVFAMIQELKQLINEKFDPERIKAFVEKYVGENKELVEALTQLIRENGKESLNKIHDILKQIIDKMIGSLRASNSNVFEEIRDFFKDLGIEIRNRFAKFGEWVKEQYQKGLEKSKNRLENIKNIAKE</sequence>
<comment type="caution">
    <text evidence="1">The sequence shown here is derived from an EMBL/GenBank/DDBJ whole genome shotgun (WGS) entry which is preliminary data.</text>
</comment>
<name>A0A4Y2WXX3_ARAVE</name>
<accession>A0A4Y2WXX3</accession>
<dbReference type="AlphaFoldDB" id="A0A4Y2WXX3"/>
<gene>
    <name evidence="1" type="ORF">AVEN_253222_1</name>
</gene>
<evidence type="ECO:0000313" key="2">
    <source>
        <dbReference type="Proteomes" id="UP000499080"/>
    </source>
</evidence>
<organism evidence="1 2">
    <name type="scientific">Araneus ventricosus</name>
    <name type="common">Orbweaver spider</name>
    <name type="synonym">Epeira ventricosa</name>
    <dbReference type="NCBI Taxonomy" id="182803"/>
    <lineage>
        <taxon>Eukaryota</taxon>
        <taxon>Metazoa</taxon>
        <taxon>Ecdysozoa</taxon>
        <taxon>Arthropoda</taxon>
        <taxon>Chelicerata</taxon>
        <taxon>Arachnida</taxon>
        <taxon>Araneae</taxon>
        <taxon>Araneomorphae</taxon>
        <taxon>Entelegynae</taxon>
        <taxon>Araneoidea</taxon>
        <taxon>Araneidae</taxon>
        <taxon>Araneus</taxon>
    </lineage>
</organism>
<protein>
    <submittedName>
        <fullName evidence="1">Uncharacterized protein</fullName>
    </submittedName>
</protein>
<dbReference type="Gene3D" id="1.20.120.20">
    <property type="entry name" value="Apolipoprotein"/>
    <property type="match status" value="1"/>
</dbReference>
<proteinExistence type="predicted"/>
<dbReference type="Proteomes" id="UP000499080">
    <property type="component" value="Unassembled WGS sequence"/>
</dbReference>
<reference evidence="1 2" key="1">
    <citation type="journal article" date="2019" name="Sci. Rep.">
        <title>Orb-weaving spider Araneus ventricosus genome elucidates the spidroin gene catalogue.</title>
        <authorList>
            <person name="Kono N."/>
            <person name="Nakamura H."/>
            <person name="Ohtoshi R."/>
            <person name="Moran D.A.P."/>
            <person name="Shinohara A."/>
            <person name="Yoshida Y."/>
            <person name="Fujiwara M."/>
            <person name="Mori M."/>
            <person name="Tomita M."/>
            <person name="Arakawa K."/>
        </authorList>
    </citation>
    <scope>NUCLEOTIDE SEQUENCE [LARGE SCALE GENOMIC DNA]</scope>
</reference>
<dbReference type="OrthoDB" id="6427216at2759"/>
<dbReference type="SUPFAM" id="SSF58113">
    <property type="entry name" value="Apolipoprotein A-I"/>
    <property type="match status" value="1"/>
</dbReference>
<feature type="non-terminal residue" evidence="1">
    <location>
        <position position="191"/>
    </location>
</feature>
<dbReference type="EMBL" id="BGPR01068052">
    <property type="protein sequence ID" value="GBO42091.1"/>
    <property type="molecule type" value="Genomic_DNA"/>
</dbReference>